<comment type="caution">
    <text evidence="2">The sequence shown here is derived from an EMBL/GenBank/DDBJ whole genome shotgun (WGS) entry which is preliminary data.</text>
</comment>
<evidence type="ECO:0000256" key="1">
    <source>
        <dbReference type="ARBA" id="ARBA00023002"/>
    </source>
</evidence>
<dbReference type="PANTHER" id="PTHR43157">
    <property type="entry name" value="PHOSPHATIDYLINOSITOL-GLYCAN BIOSYNTHESIS CLASS F PROTEIN-RELATED"/>
    <property type="match status" value="1"/>
</dbReference>
<dbReference type="InterPro" id="IPR036291">
    <property type="entry name" value="NAD(P)-bd_dom_sf"/>
</dbReference>
<dbReference type="EMBL" id="JAUSRB010000002">
    <property type="protein sequence ID" value="MDP9867915.1"/>
    <property type="molecule type" value="Genomic_DNA"/>
</dbReference>
<proteinExistence type="predicted"/>
<keyword evidence="1" id="KW-0560">Oxidoreductase</keyword>
<organism evidence="2 3">
    <name type="scientific">Streptosporangium brasiliense</name>
    <dbReference type="NCBI Taxonomy" id="47480"/>
    <lineage>
        <taxon>Bacteria</taxon>
        <taxon>Bacillati</taxon>
        <taxon>Actinomycetota</taxon>
        <taxon>Actinomycetes</taxon>
        <taxon>Streptosporangiales</taxon>
        <taxon>Streptosporangiaceae</taxon>
        <taxon>Streptosporangium</taxon>
    </lineage>
</organism>
<dbReference type="SUPFAM" id="SSF51735">
    <property type="entry name" value="NAD(P)-binding Rossmann-fold domains"/>
    <property type="match status" value="1"/>
</dbReference>
<evidence type="ECO:0000313" key="3">
    <source>
        <dbReference type="Proteomes" id="UP001230426"/>
    </source>
</evidence>
<sequence>MLPVAGSRIVTVSSTGHRIGAGIRFDDLHGERSYDRIAAYGQSKLANLLFTYELQRRLAPHGTTVAVAAHPGAAATDLGRNLPAPARLLLPVVMALIAQGPAMGALPTLRAATDPATLGGQHYGPDGWWEGKGHPHVVASSDASYDLSVQRRLWTVSEQLTDVSFAA</sequence>
<evidence type="ECO:0000313" key="2">
    <source>
        <dbReference type="EMBL" id="MDP9867915.1"/>
    </source>
</evidence>
<accession>A0ABT9RF82</accession>
<reference evidence="2 3" key="1">
    <citation type="submission" date="2023-07" db="EMBL/GenBank/DDBJ databases">
        <title>Sequencing the genomes of 1000 actinobacteria strains.</title>
        <authorList>
            <person name="Klenk H.-P."/>
        </authorList>
    </citation>
    <scope>NUCLEOTIDE SEQUENCE [LARGE SCALE GENOMIC DNA]</scope>
    <source>
        <strain evidence="2 3">DSM 44109</strain>
    </source>
</reference>
<dbReference type="PANTHER" id="PTHR43157:SF31">
    <property type="entry name" value="PHOSPHATIDYLINOSITOL-GLYCAN BIOSYNTHESIS CLASS F PROTEIN"/>
    <property type="match status" value="1"/>
</dbReference>
<dbReference type="Gene3D" id="3.40.50.720">
    <property type="entry name" value="NAD(P)-binding Rossmann-like Domain"/>
    <property type="match status" value="1"/>
</dbReference>
<gene>
    <name evidence="2" type="ORF">J2S55_007181</name>
</gene>
<keyword evidence="3" id="KW-1185">Reference proteome</keyword>
<dbReference type="Proteomes" id="UP001230426">
    <property type="component" value="Unassembled WGS sequence"/>
</dbReference>
<name>A0ABT9RF82_9ACTN</name>
<protein>
    <submittedName>
        <fullName evidence="2">NAD(P)-dependent dehydrogenase (Short-subunit alcohol dehydrogenase family)</fullName>
    </submittedName>
</protein>